<gene>
    <name evidence="1" type="ORF">HRAG_02146</name>
</gene>
<dbReference type="AlphaFoldDB" id="C3XJA0"/>
<comment type="caution">
    <text evidence="1">The sequence shown here is derived from an EMBL/GenBank/DDBJ whole genome shotgun (WGS) entry which is preliminary data.</text>
</comment>
<dbReference type="HOGENOM" id="CLU_1765512_0_0_7"/>
<dbReference type="EMBL" id="ACDN02000017">
    <property type="protein sequence ID" value="EEO25089.2"/>
    <property type="molecule type" value="Genomic_DNA"/>
</dbReference>
<organism evidence="1 2">
    <name type="scientific">Helicobacter bilis ATCC 43879</name>
    <dbReference type="NCBI Taxonomy" id="613026"/>
    <lineage>
        <taxon>Bacteria</taxon>
        <taxon>Pseudomonadati</taxon>
        <taxon>Campylobacterota</taxon>
        <taxon>Epsilonproteobacteria</taxon>
        <taxon>Campylobacterales</taxon>
        <taxon>Helicobacteraceae</taxon>
        <taxon>Helicobacter</taxon>
    </lineage>
</organism>
<evidence type="ECO:0000313" key="2">
    <source>
        <dbReference type="Proteomes" id="UP000005085"/>
    </source>
</evidence>
<dbReference type="Proteomes" id="UP000005085">
    <property type="component" value="Unassembled WGS sequence"/>
</dbReference>
<accession>C3XJA0</accession>
<protein>
    <submittedName>
        <fullName evidence="1">Uncharacterized protein</fullName>
    </submittedName>
</protein>
<proteinExistence type="predicted"/>
<sequence length="147" mass="17329">MYKYIKNIAIIMALCLSLEAKDFVVNCDKCVIEIGSTDEEVEYFKKEMGEEDFYVAADDANYYAYTLSKYLETNGIEFKHVARLDSHRTKIVFPNESIDIANLKWLYEYYLYQKGKKPYKLMDISAPEDEINKYFNISNPKYPKESE</sequence>
<evidence type="ECO:0000313" key="1">
    <source>
        <dbReference type="EMBL" id="EEO25089.2"/>
    </source>
</evidence>
<name>C3XJA0_9HELI</name>
<keyword evidence="2" id="KW-1185">Reference proteome</keyword>
<dbReference type="RefSeq" id="WP_020995582.1">
    <property type="nucleotide sequence ID" value="NZ_KI392034.1"/>
</dbReference>
<reference evidence="1 2" key="1">
    <citation type="journal article" date="2014" name="Genome Announc.">
        <title>Draft genome sequences of six enterohepatic helicobacter species isolated from humans and one from rhesus macaques.</title>
        <authorList>
            <person name="Shen Z."/>
            <person name="Sheh A."/>
            <person name="Young S.K."/>
            <person name="Abouelliel A."/>
            <person name="Ward D.V."/>
            <person name="Earl A.M."/>
            <person name="Fox J.G."/>
        </authorList>
    </citation>
    <scope>NUCLEOTIDE SEQUENCE [LARGE SCALE GENOMIC DNA]</scope>
    <source>
        <strain evidence="1 2">ATCC 43879</strain>
    </source>
</reference>
<dbReference type="OrthoDB" id="5323396at2"/>